<evidence type="ECO:0000256" key="2">
    <source>
        <dbReference type="SAM" id="Phobius"/>
    </source>
</evidence>
<dbReference type="OrthoDB" id="7485528at2759"/>
<gene>
    <name evidence="3" type="primary">HaOG210197</name>
    <name evidence="3" type="ORF">B5X24_HaOG210197</name>
</gene>
<organism evidence="3 4">
    <name type="scientific">Helicoverpa armigera</name>
    <name type="common">Cotton bollworm</name>
    <name type="synonym">Heliothis armigera</name>
    <dbReference type="NCBI Taxonomy" id="29058"/>
    <lineage>
        <taxon>Eukaryota</taxon>
        <taxon>Metazoa</taxon>
        <taxon>Ecdysozoa</taxon>
        <taxon>Arthropoda</taxon>
        <taxon>Hexapoda</taxon>
        <taxon>Insecta</taxon>
        <taxon>Pterygota</taxon>
        <taxon>Neoptera</taxon>
        <taxon>Endopterygota</taxon>
        <taxon>Lepidoptera</taxon>
        <taxon>Glossata</taxon>
        <taxon>Ditrysia</taxon>
        <taxon>Noctuoidea</taxon>
        <taxon>Noctuidae</taxon>
        <taxon>Heliothinae</taxon>
        <taxon>Helicoverpa</taxon>
    </lineage>
</organism>
<name>A0A2W1BCJ9_HELAM</name>
<feature type="region of interest" description="Disordered" evidence="1">
    <location>
        <begin position="45"/>
        <end position="84"/>
    </location>
</feature>
<dbReference type="AlphaFoldDB" id="A0A2W1BCJ9"/>
<evidence type="ECO:0000313" key="4">
    <source>
        <dbReference type="Proteomes" id="UP000249218"/>
    </source>
</evidence>
<dbReference type="EMBL" id="KZ150135">
    <property type="protein sequence ID" value="PZC72999.1"/>
    <property type="molecule type" value="Genomic_DNA"/>
</dbReference>
<feature type="region of interest" description="Disordered" evidence="1">
    <location>
        <begin position="118"/>
        <end position="140"/>
    </location>
</feature>
<accession>A0A2W1BCJ9</accession>
<reference evidence="3 4" key="1">
    <citation type="journal article" date="2017" name="BMC Biol.">
        <title>Genomic innovations, transcriptional plasticity and gene loss underlying the evolution and divergence of two highly polyphagous and invasive Helicoverpa pest species.</title>
        <authorList>
            <person name="Pearce S.L."/>
            <person name="Clarke D.F."/>
            <person name="East P.D."/>
            <person name="Elfekih S."/>
            <person name="Gordon K.H."/>
            <person name="Jermiin L.S."/>
            <person name="McGaughran A."/>
            <person name="Oakeshott J.G."/>
            <person name="Papanikolaou A."/>
            <person name="Perera O.P."/>
            <person name="Rane R.V."/>
            <person name="Richards S."/>
            <person name="Tay W.T."/>
            <person name="Walsh T.K."/>
            <person name="Anderson A."/>
            <person name="Anderson C.J."/>
            <person name="Asgari S."/>
            <person name="Board P.G."/>
            <person name="Bretschneider A."/>
            <person name="Campbell P.M."/>
            <person name="Chertemps T."/>
            <person name="Christeller J.T."/>
            <person name="Coppin C.W."/>
            <person name="Downes S.J."/>
            <person name="Duan G."/>
            <person name="Farnsworth C.A."/>
            <person name="Good R.T."/>
            <person name="Han L.B."/>
            <person name="Han Y.C."/>
            <person name="Hatje K."/>
            <person name="Horne I."/>
            <person name="Huang Y.P."/>
            <person name="Hughes D.S."/>
            <person name="Jacquin-Joly E."/>
            <person name="James W."/>
            <person name="Jhangiani S."/>
            <person name="Kollmar M."/>
            <person name="Kuwar S.S."/>
            <person name="Li S."/>
            <person name="Liu N.Y."/>
            <person name="Maibeche M.T."/>
            <person name="Miller J.R."/>
            <person name="Montagne N."/>
            <person name="Perry T."/>
            <person name="Qu J."/>
            <person name="Song S.V."/>
            <person name="Sutton G.G."/>
            <person name="Vogel H."/>
            <person name="Walenz B.P."/>
            <person name="Xu W."/>
            <person name="Zhang H.J."/>
            <person name="Zou Z."/>
            <person name="Batterham P."/>
            <person name="Edwards O.R."/>
            <person name="Feyereisen R."/>
            <person name="Gibbs R.A."/>
            <person name="Heckel D.G."/>
            <person name="McGrath A."/>
            <person name="Robin C."/>
            <person name="Scherer S.E."/>
            <person name="Worley K.C."/>
            <person name="Wu Y.D."/>
        </authorList>
    </citation>
    <scope>NUCLEOTIDE SEQUENCE [LARGE SCALE GENOMIC DNA]</scope>
    <source>
        <strain evidence="3">Harm_GR_Male_#8</strain>
        <tissue evidence="3">Whole organism</tissue>
    </source>
</reference>
<evidence type="ECO:0000256" key="1">
    <source>
        <dbReference type="SAM" id="MobiDB-lite"/>
    </source>
</evidence>
<dbReference type="Proteomes" id="UP000249218">
    <property type="component" value="Unassembled WGS sequence"/>
</dbReference>
<feature type="compositionally biased region" description="Low complexity" evidence="1">
    <location>
        <begin position="51"/>
        <end position="64"/>
    </location>
</feature>
<keyword evidence="2" id="KW-0812">Transmembrane</keyword>
<proteinExistence type="predicted"/>
<keyword evidence="4" id="KW-1185">Reference proteome</keyword>
<protein>
    <submittedName>
        <fullName evidence="3">Uncharacterized protein</fullName>
    </submittedName>
</protein>
<feature type="transmembrane region" description="Helical" evidence="2">
    <location>
        <begin position="27"/>
        <end position="45"/>
    </location>
</feature>
<evidence type="ECO:0000313" key="3">
    <source>
        <dbReference type="EMBL" id="PZC72999.1"/>
    </source>
</evidence>
<sequence length="140" mass="15169">MKRRPRSLSNECDDEKDRRTTAQIEKLILILVLVAIGAAVAPHPTAKTPIARSPTAKSPAAKSSVGKKISNKNSNHTSKRELYEGNFGDKTVLGVKYAVLSSTPRTDYSDDLKKIITEQTSDAQVPEPAGTPGTIRRLVS</sequence>
<keyword evidence="2" id="KW-0472">Membrane</keyword>
<keyword evidence="2" id="KW-1133">Transmembrane helix</keyword>